<dbReference type="GeneID" id="31251976"/>
<protein>
    <submittedName>
        <fullName evidence="2">Uncharacterized protein</fullName>
    </submittedName>
</protein>
<feature type="transmembrane region" description="Helical" evidence="1">
    <location>
        <begin position="177"/>
        <end position="199"/>
    </location>
</feature>
<reference evidence="2" key="1">
    <citation type="submission" date="2012-04" db="EMBL/GenBank/DDBJ databases">
        <title>The Genome Sequence of Loa loa.</title>
        <authorList>
            <consortium name="The Broad Institute Genome Sequencing Platform"/>
            <consortium name="Broad Institute Genome Sequencing Center for Infectious Disease"/>
            <person name="Nutman T.B."/>
            <person name="Fink D.L."/>
            <person name="Russ C."/>
            <person name="Young S."/>
            <person name="Zeng Q."/>
            <person name="Gargeya S."/>
            <person name="Alvarado L."/>
            <person name="Berlin A."/>
            <person name="Chapman S.B."/>
            <person name="Chen Z."/>
            <person name="Freedman E."/>
            <person name="Gellesch M."/>
            <person name="Goldberg J."/>
            <person name="Griggs A."/>
            <person name="Gujja S."/>
            <person name="Heilman E.R."/>
            <person name="Heiman D."/>
            <person name="Howarth C."/>
            <person name="Mehta T."/>
            <person name="Neiman D."/>
            <person name="Pearson M."/>
            <person name="Roberts A."/>
            <person name="Saif S."/>
            <person name="Shea T."/>
            <person name="Shenoy N."/>
            <person name="Sisk P."/>
            <person name="Stolte C."/>
            <person name="Sykes S."/>
            <person name="White J."/>
            <person name="Yandava C."/>
            <person name="Haas B."/>
            <person name="Henn M.R."/>
            <person name="Nusbaum C."/>
            <person name="Birren B."/>
        </authorList>
    </citation>
    <scope>NUCLEOTIDE SEQUENCE [LARGE SCALE GENOMIC DNA]</scope>
</reference>
<dbReference type="OrthoDB" id="5856034at2759"/>
<sequence length="219" mass="25560">MKSELLTRKNQASINFGFATALSSTYQMVSNAKHSEEDANMIENYICKDDKIIRGAFLIQTVNTVPLIYEGPAGREADTYIQSLSIEHFELIRKFVEKNDPTEMEDFLWIQDNATSKITILSMENFRKNMKAFPSTKHVRWRDISLNEINVCQYDTPTISISYWTRIIHCIYQNKHFFWLSLWVIMLLSLIVIVIFCIIHSSSFKASLTNVYFNSPQKY</sequence>
<organism evidence="2">
    <name type="scientific">Loa loa</name>
    <name type="common">Eye worm</name>
    <name type="synonym">Filaria loa</name>
    <dbReference type="NCBI Taxonomy" id="7209"/>
    <lineage>
        <taxon>Eukaryota</taxon>
        <taxon>Metazoa</taxon>
        <taxon>Ecdysozoa</taxon>
        <taxon>Nematoda</taxon>
        <taxon>Chromadorea</taxon>
        <taxon>Rhabditida</taxon>
        <taxon>Spirurina</taxon>
        <taxon>Spiruromorpha</taxon>
        <taxon>Filarioidea</taxon>
        <taxon>Onchocercidae</taxon>
        <taxon>Loa</taxon>
    </lineage>
</organism>
<dbReference type="InParanoid" id="A0A1S0UEM7"/>
<dbReference type="AlphaFoldDB" id="A0A1S0UEM7"/>
<keyword evidence="1" id="KW-0472">Membrane</keyword>
<keyword evidence="1" id="KW-1133">Transmembrane helix</keyword>
<gene>
    <name evidence="2" type="ORF">LOAG_18592</name>
</gene>
<keyword evidence="1" id="KW-0812">Transmembrane</keyword>
<proteinExistence type="predicted"/>
<dbReference type="RefSeq" id="XP_020304977.1">
    <property type="nucleotide sequence ID" value="XM_020451253.1"/>
</dbReference>
<evidence type="ECO:0000256" key="1">
    <source>
        <dbReference type="SAM" id="Phobius"/>
    </source>
</evidence>
<dbReference type="CTD" id="31251976"/>
<evidence type="ECO:0000313" key="2">
    <source>
        <dbReference type="EMBL" id="EJD74035.1"/>
    </source>
</evidence>
<dbReference type="KEGG" id="loa:LOAG_18592"/>
<name>A0A1S0UEM7_LOALO</name>
<dbReference type="EMBL" id="JH712452">
    <property type="protein sequence ID" value="EJD74035.1"/>
    <property type="molecule type" value="Genomic_DNA"/>
</dbReference>
<dbReference type="OMA" id="ITILSME"/>
<accession>A0A1S0UEM7</accession>